<dbReference type="EMBL" id="JARKHS020023903">
    <property type="protein sequence ID" value="KAK8768460.1"/>
    <property type="molecule type" value="Genomic_DNA"/>
</dbReference>
<dbReference type="PANTHER" id="PTHR10259">
    <property type="entry name" value="THIOPURINE S-METHYLTRANSFERASE"/>
    <property type="match status" value="1"/>
</dbReference>
<name>A0AAQ4E170_AMBAM</name>
<accession>A0AAQ4E170</accession>
<evidence type="ECO:0000256" key="1">
    <source>
        <dbReference type="ARBA" id="ARBA00022603"/>
    </source>
</evidence>
<evidence type="ECO:0008006" key="6">
    <source>
        <dbReference type="Google" id="ProtNLM"/>
    </source>
</evidence>
<keyword evidence="3" id="KW-0949">S-adenosyl-L-methionine</keyword>
<evidence type="ECO:0000256" key="3">
    <source>
        <dbReference type="ARBA" id="ARBA00022691"/>
    </source>
</evidence>
<organism evidence="4 5">
    <name type="scientific">Amblyomma americanum</name>
    <name type="common">Lone star tick</name>
    <dbReference type="NCBI Taxonomy" id="6943"/>
    <lineage>
        <taxon>Eukaryota</taxon>
        <taxon>Metazoa</taxon>
        <taxon>Ecdysozoa</taxon>
        <taxon>Arthropoda</taxon>
        <taxon>Chelicerata</taxon>
        <taxon>Arachnida</taxon>
        <taxon>Acari</taxon>
        <taxon>Parasitiformes</taxon>
        <taxon>Ixodida</taxon>
        <taxon>Ixodoidea</taxon>
        <taxon>Ixodidae</taxon>
        <taxon>Amblyomminae</taxon>
        <taxon>Amblyomma</taxon>
    </lineage>
</organism>
<keyword evidence="1" id="KW-0489">Methyltransferase</keyword>
<dbReference type="Proteomes" id="UP001321473">
    <property type="component" value="Unassembled WGS sequence"/>
</dbReference>
<proteinExistence type="predicted"/>
<sequence>MYGARERDGQDYWVAQWRNGGATWQQPGITKLLKQNIDVVLAGKRRAQVFLPLCGKAHELKWFHDMGYSVVGVEFVEECVIEYFQENGLEIEETMCPVINCKIIQTPNRQLRVFVCSIFDFNRYGKVIKYLLAPGFSYGLYTMYYDAPWYKLNPRSTTESDLEQLFGDVGRLVLVDTYTVTYDDFINGAPVTYCLWHLRQSHSSQRSKIN</sequence>
<gene>
    <name evidence="4" type="ORF">V5799_015074</name>
</gene>
<evidence type="ECO:0000313" key="4">
    <source>
        <dbReference type="EMBL" id="KAK8768460.1"/>
    </source>
</evidence>
<reference evidence="4 5" key="1">
    <citation type="journal article" date="2023" name="Arcadia Sci">
        <title>De novo assembly of a long-read Amblyomma americanum tick genome.</title>
        <authorList>
            <person name="Chou S."/>
            <person name="Poskanzer K.E."/>
            <person name="Rollins M."/>
            <person name="Thuy-Boun P.S."/>
        </authorList>
    </citation>
    <scope>NUCLEOTIDE SEQUENCE [LARGE SCALE GENOMIC DNA]</scope>
    <source>
        <strain evidence="4">F_SG_1</strain>
        <tissue evidence="4">Salivary glands</tissue>
    </source>
</reference>
<keyword evidence="5" id="KW-1185">Reference proteome</keyword>
<dbReference type="AlphaFoldDB" id="A0AAQ4E170"/>
<comment type="caution">
    <text evidence="4">The sequence shown here is derived from an EMBL/GenBank/DDBJ whole genome shotgun (WGS) entry which is preliminary data.</text>
</comment>
<dbReference type="Gene3D" id="3.40.50.150">
    <property type="entry name" value="Vaccinia Virus protein VP39"/>
    <property type="match status" value="1"/>
</dbReference>
<dbReference type="GO" id="GO:0008119">
    <property type="term" value="F:thiopurine S-methyltransferase activity"/>
    <property type="evidence" value="ECO:0007669"/>
    <property type="project" value="TreeGrafter"/>
</dbReference>
<evidence type="ECO:0000313" key="5">
    <source>
        <dbReference type="Proteomes" id="UP001321473"/>
    </source>
</evidence>
<dbReference type="PROSITE" id="PS51585">
    <property type="entry name" value="SAM_MT_TPMT"/>
    <property type="match status" value="1"/>
</dbReference>
<dbReference type="GO" id="GO:0032259">
    <property type="term" value="P:methylation"/>
    <property type="evidence" value="ECO:0007669"/>
    <property type="project" value="UniProtKB-KW"/>
</dbReference>
<protein>
    <recommendedName>
        <fullName evidence="6">Thiopurine S-methyltransferase</fullName>
    </recommendedName>
</protein>
<keyword evidence="2" id="KW-0808">Transferase</keyword>
<dbReference type="InterPro" id="IPR008854">
    <property type="entry name" value="TPMT"/>
</dbReference>
<dbReference type="InterPro" id="IPR029063">
    <property type="entry name" value="SAM-dependent_MTases_sf"/>
</dbReference>
<dbReference type="PANTHER" id="PTHR10259:SF11">
    <property type="entry name" value="THIOPURINE S-METHYLTRANSFERASE"/>
    <property type="match status" value="1"/>
</dbReference>
<dbReference type="Pfam" id="PF05724">
    <property type="entry name" value="TPMT"/>
    <property type="match status" value="1"/>
</dbReference>
<dbReference type="SUPFAM" id="SSF53335">
    <property type="entry name" value="S-adenosyl-L-methionine-dependent methyltransferases"/>
    <property type="match status" value="1"/>
</dbReference>
<evidence type="ECO:0000256" key="2">
    <source>
        <dbReference type="ARBA" id="ARBA00022679"/>
    </source>
</evidence>